<protein>
    <submittedName>
        <fullName evidence="1">DUF2487 family protein</fullName>
    </submittedName>
</protein>
<proteinExistence type="predicted"/>
<evidence type="ECO:0000313" key="2">
    <source>
        <dbReference type="Proteomes" id="UP001595989"/>
    </source>
</evidence>
<dbReference type="EMBL" id="JBHSFU010000003">
    <property type="protein sequence ID" value="MFC4557377.1"/>
    <property type="molecule type" value="Genomic_DNA"/>
</dbReference>
<name>A0ABV9DF44_9BACI</name>
<gene>
    <name evidence="1" type="ORF">ACFO3D_04040</name>
</gene>
<accession>A0ABV9DF44</accession>
<dbReference type="Pfam" id="PF10673">
    <property type="entry name" value="DUF2487"/>
    <property type="match status" value="1"/>
</dbReference>
<comment type="caution">
    <text evidence="1">The sequence shown here is derived from an EMBL/GenBank/DDBJ whole genome shotgun (WGS) entry which is preliminary data.</text>
</comment>
<organism evidence="1 2">
    <name type="scientific">Virgibacillus kekensis</name>
    <dbReference type="NCBI Taxonomy" id="202261"/>
    <lineage>
        <taxon>Bacteria</taxon>
        <taxon>Bacillati</taxon>
        <taxon>Bacillota</taxon>
        <taxon>Bacilli</taxon>
        <taxon>Bacillales</taxon>
        <taxon>Bacillaceae</taxon>
        <taxon>Virgibacillus</taxon>
    </lineage>
</organism>
<dbReference type="Proteomes" id="UP001595989">
    <property type="component" value="Unassembled WGS sequence"/>
</dbReference>
<reference evidence="2" key="1">
    <citation type="journal article" date="2019" name="Int. J. Syst. Evol. Microbiol.">
        <title>The Global Catalogue of Microorganisms (GCM) 10K type strain sequencing project: providing services to taxonomists for standard genome sequencing and annotation.</title>
        <authorList>
            <consortium name="The Broad Institute Genomics Platform"/>
            <consortium name="The Broad Institute Genome Sequencing Center for Infectious Disease"/>
            <person name="Wu L."/>
            <person name="Ma J."/>
        </authorList>
    </citation>
    <scope>NUCLEOTIDE SEQUENCE [LARGE SCALE GENOMIC DNA]</scope>
    <source>
        <strain evidence="2">CGMCC 4.7426</strain>
    </source>
</reference>
<dbReference type="RefSeq" id="WP_390293325.1">
    <property type="nucleotide sequence ID" value="NZ_JBHSFU010000003.1"/>
</dbReference>
<dbReference type="InterPro" id="IPR019615">
    <property type="entry name" value="DUF2487"/>
</dbReference>
<evidence type="ECO:0000313" key="1">
    <source>
        <dbReference type="EMBL" id="MFC4557377.1"/>
    </source>
</evidence>
<keyword evidence="2" id="KW-1185">Reference proteome</keyword>
<sequence length="158" mass="18486">MKWIEKDLEQYIKAKEYVDTVIVPLLPFQLSTDTAMGKDAVQREALVVFLQELEKELTGRVMVTPEYNYLKSAAKEQEIERMHTWIRELQSQPFHHIFYITNDSSWKKKEQSIEGTLLWMPGSTKGSVKSKEMQAVIQGQVEQVSELIKSYWQESEEV</sequence>